<dbReference type="AlphaFoldDB" id="A0A9D4TUS1"/>
<sequence>MATSVARRAALPAGATMLRAWGATMAPPRLCSWNERVEAPIAPPSPALLPQPSAEVAEALEAVAARQKASKSFQMHIGGALHIPTKNAQERPQMDQQPAQGQQAAVGIDPFEGMPFRAFAERMGEKIMPSLKAAREAEREAKLASFRRRAYPQEAPEVVIPPVPHVLPFTRWAASSGSFRSTFIADPPKERKKARMSWYHPDDTMVPRDWFRNGLLADLKYYSPFGLGGDDAKAEASPATA</sequence>
<evidence type="ECO:0000313" key="2">
    <source>
        <dbReference type="Proteomes" id="UP001055712"/>
    </source>
</evidence>
<gene>
    <name evidence="1" type="ORF">D9Q98_002902</name>
</gene>
<evidence type="ECO:0000313" key="1">
    <source>
        <dbReference type="EMBL" id="KAI3434848.1"/>
    </source>
</evidence>
<organism evidence="1 2">
    <name type="scientific">Chlorella vulgaris</name>
    <name type="common">Green alga</name>
    <dbReference type="NCBI Taxonomy" id="3077"/>
    <lineage>
        <taxon>Eukaryota</taxon>
        <taxon>Viridiplantae</taxon>
        <taxon>Chlorophyta</taxon>
        <taxon>core chlorophytes</taxon>
        <taxon>Trebouxiophyceae</taxon>
        <taxon>Chlorellales</taxon>
        <taxon>Chlorellaceae</taxon>
        <taxon>Chlorella clade</taxon>
        <taxon>Chlorella</taxon>
    </lineage>
</organism>
<comment type="caution">
    <text evidence="1">The sequence shown here is derived from an EMBL/GenBank/DDBJ whole genome shotgun (WGS) entry which is preliminary data.</text>
</comment>
<protein>
    <submittedName>
        <fullName evidence="1">Uncharacterized protein</fullName>
    </submittedName>
</protein>
<proteinExistence type="predicted"/>
<reference evidence="1" key="2">
    <citation type="submission" date="2020-11" db="EMBL/GenBank/DDBJ databases">
        <authorList>
            <person name="Cecchin M."/>
            <person name="Marcolungo L."/>
            <person name="Rossato M."/>
            <person name="Girolomoni L."/>
            <person name="Cosentino E."/>
            <person name="Cuine S."/>
            <person name="Li-Beisson Y."/>
            <person name="Delledonne M."/>
            <person name="Ballottari M."/>
        </authorList>
    </citation>
    <scope>NUCLEOTIDE SEQUENCE</scope>
    <source>
        <strain evidence="1">211/11P</strain>
        <tissue evidence="1">Whole cell</tissue>
    </source>
</reference>
<dbReference type="OrthoDB" id="513668at2759"/>
<reference evidence="1" key="1">
    <citation type="journal article" date="2019" name="Plant J.">
        <title>Chlorella vulgaris genome assembly and annotation reveals the molecular basis for metabolic acclimation to high light conditions.</title>
        <authorList>
            <person name="Cecchin M."/>
            <person name="Marcolungo L."/>
            <person name="Rossato M."/>
            <person name="Girolomoni L."/>
            <person name="Cosentino E."/>
            <person name="Cuine S."/>
            <person name="Li-Beisson Y."/>
            <person name="Delledonne M."/>
            <person name="Ballottari M."/>
        </authorList>
    </citation>
    <scope>NUCLEOTIDE SEQUENCE</scope>
    <source>
        <strain evidence="1">211/11P</strain>
    </source>
</reference>
<dbReference type="Proteomes" id="UP001055712">
    <property type="component" value="Unassembled WGS sequence"/>
</dbReference>
<accession>A0A9D4TUS1</accession>
<dbReference type="EMBL" id="SIDB01000003">
    <property type="protein sequence ID" value="KAI3434848.1"/>
    <property type="molecule type" value="Genomic_DNA"/>
</dbReference>
<name>A0A9D4TUS1_CHLVU</name>
<keyword evidence="2" id="KW-1185">Reference proteome</keyword>